<dbReference type="Pfam" id="PF00335">
    <property type="entry name" value="Tetraspanin"/>
    <property type="match status" value="1"/>
</dbReference>
<keyword evidence="3 6" id="KW-1133">Transmembrane helix</keyword>
<feature type="region of interest" description="Disordered" evidence="5">
    <location>
        <begin position="333"/>
        <end position="359"/>
    </location>
</feature>
<dbReference type="PANTHER" id="PTHR19282">
    <property type="entry name" value="TETRASPANIN"/>
    <property type="match status" value="1"/>
</dbReference>
<feature type="compositionally biased region" description="Basic and acidic residues" evidence="5">
    <location>
        <begin position="333"/>
        <end position="346"/>
    </location>
</feature>
<evidence type="ECO:0000256" key="6">
    <source>
        <dbReference type="SAM" id="Phobius"/>
    </source>
</evidence>
<dbReference type="PRINTS" id="PR00259">
    <property type="entry name" value="TMFOUR"/>
</dbReference>
<dbReference type="Proteomes" id="UP000887575">
    <property type="component" value="Unassembled WGS sequence"/>
</dbReference>
<dbReference type="Gene3D" id="1.10.1450.10">
    <property type="entry name" value="Tetraspanin"/>
    <property type="match status" value="1"/>
</dbReference>
<evidence type="ECO:0000313" key="8">
    <source>
        <dbReference type="WBParaSite" id="MBELARI_LOCUS7598"/>
    </source>
</evidence>
<dbReference type="GO" id="GO:0005886">
    <property type="term" value="C:plasma membrane"/>
    <property type="evidence" value="ECO:0007669"/>
    <property type="project" value="TreeGrafter"/>
</dbReference>
<reference evidence="8" key="1">
    <citation type="submission" date="2024-02" db="UniProtKB">
        <authorList>
            <consortium name="WormBaseParasite"/>
        </authorList>
    </citation>
    <scope>IDENTIFICATION</scope>
</reference>
<feature type="transmembrane region" description="Helical" evidence="6">
    <location>
        <begin position="45"/>
        <end position="67"/>
    </location>
</feature>
<dbReference type="SUPFAM" id="SSF48652">
    <property type="entry name" value="Tetraspanin"/>
    <property type="match status" value="1"/>
</dbReference>
<evidence type="ECO:0000256" key="2">
    <source>
        <dbReference type="ARBA" id="ARBA00022692"/>
    </source>
</evidence>
<keyword evidence="4 6" id="KW-0472">Membrane</keyword>
<protein>
    <recommendedName>
        <fullName evidence="9">Tetraspanin</fullName>
    </recommendedName>
</protein>
<comment type="subcellular location">
    <subcellularLocation>
        <location evidence="1">Membrane</location>
        <topology evidence="1">Multi-pass membrane protein</topology>
    </subcellularLocation>
</comment>
<evidence type="ECO:0000256" key="4">
    <source>
        <dbReference type="ARBA" id="ARBA00023136"/>
    </source>
</evidence>
<feature type="transmembrane region" description="Helical" evidence="6">
    <location>
        <begin position="87"/>
        <end position="109"/>
    </location>
</feature>
<feature type="transmembrane region" description="Helical" evidence="6">
    <location>
        <begin position="260"/>
        <end position="277"/>
    </location>
</feature>
<keyword evidence="7" id="KW-1185">Reference proteome</keyword>
<evidence type="ECO:0000256" key="3">
    <source>
        <dbReference type="ARBA" id="ARBA00022989"/>
    </source>
</evidence>
<dbReference type="InterPro" id="IPR008952">
    <property type="entry name" value="Tetraspanin_EC2_sf"/>
</dbReference>
<dbReference type="PANTHER" id="PTHR19282:SF477">
    <property type="entry name" value="TETRASPANIN"/>
    <property type="match status" value="1"/>
</dbReference>
<sequence length="359" mass="41029">MPSIQILLEPKSMKYYAREAAMTIRERIKAMKWEDIHPKHHLDTIFMLINSCYLILGVASVVTGIWLFKERDDFLELTPAGYAPLSSAGFCVFSGLVICVIVIVGIYGVNAQSKKLIITYIVFVGFLITIQLVVGFFGFYTKQGVREQIKQDMKQHIKLQSIKTRNGQEMNITLSWSHLQRSLQCCGIDGPSDWHFNNRWPKNRYVPDSCCKEAAFDHMEADIRGCGKHPNAPYIYQNGCYEAFADWLFINQHIVSTNCAVLLIFEAAVLAVSWLIFQRINGIKKAKSDRKKRKDLVTRARSVSESVAIMDVDLKDETALINHRIKDEIQMEENGNRTLHDLETNVRSEIPPEDPIGQR</sequence>
<evidence type="ECO:0000313" key="7">
    <source>
        <dbReference type="Proteomes" id="UP000887575"/>
    </source>
</evidence>
<keyword evidence="2 6" id="KW-0812">Transmembrane</keyword>
<name>A0AAF3FLH5_9BILA</name>
<dbReference type="WBParaSite" id="MBELARI_LOCUS7598">
    <property type="protein sequence ID" value="MBELARI_LOCUS7598"/>
    <property type="gene ID" value="MBELARI_LOCUS7598"/>
</dbReference>
<accession>A0AAF3FLH5</accession>
<dbReference type="AlphaFoldDB" id="A0AAF3FLH5"/>
<evidence type="ECO:0000256" key="1">
    <source>
        <dbReference type="ARBA" id="ARBA00004141"/>
    </source>
</evidence>
<proteinExistence type="predicted"/>
<evidence type="ECO:0000256" key="5">
    <source>
        <dbReference type="SAM" id="MobiDB-lite"/>
    </source>
</evidence>
<organism evidence="7 8">
    <name type="scientific">Mesorhabditis belari</name>
    <dbReference type="NCBI Taxonomy" id="2138241"/>
    <lineage>
        <taxon>Eukaryota</taxon>
        <taxon>Metazoa</taxon>
        <taxon>Ecdysozoa</taxon>
        <taxon>Nematoda</taxon>
        <taxon>Chromadorea</taxon>
        <taxon>Rhabditida</taxon>
        <taxon>Rhabditina</taxon>
        <taxon>Rhabditomorpha</taxon>
        <taxon>Rhabditoidea</taxon>
        <taxon>Rhabditidae</taxon>
        <taxon>Mesorhabditinae</taxon>
        <taxon>Mesorhabditis</taxon>
    </lineage>
</organism>
<feature type="transmembrane region" description="Helical" evidence="6">
    <location>
        <begin position="116"/>
        <end position="140"/>
    </location>
</feature>
<evidence type="ECO:0008006" key="9">
    <source>
        <dbReference type="Google" id="ProtNLM"/>
    </source>
</evidence>
<dbReference type="InterPro" id="IPR018499">
    <property type="entry name" value="Tetraspanin/Peripherin"/>
</dbReference>